<keyword evidence="4" id="KW-1185">Reference proteome</keyword>
<accession>U6MFN1</accession>
<dbReference type="RefSeq" id="XP_013337120.1">
    <property type="nucleotide sequence ID" value="XM_013481666.1"/>
</dbReference>
<feature type="transmembrane region" description="Helical" evidence="2">
    <location>
        <begin position="87"/>
        <end position="105"/>
    </location>
</feature>
<keyword evidence="2" id="KW-0472">Membrane</keyword>
<organism evidence="3 4">
    <name type="scientific">Eimeria maxima</name>
    <name type="common">Coccidian parasite</name>
    <dbReference type="NCBI Taxonomy" id="5804"/>
    <lineage>
        <taxon>Eukaryota</taxon>
        <taxon>Sar</taxon>
        <taxon>Alveolata</taxon>
        <taxon>Apicomplexa</taxon>
        <taxon>Conoidasida</taxon>
        <taxon>Coccidia</taxon>
        <taxon>Eucoccidiorida</taxon>
        <taxon>Eimeriorina</taxon>
        <taxon>Eimeriidae</taxon>
        <taxon>Eimeria</taxon>
    </lineage>
</organism>
<dbReference type="EMBL" id="HG721856">
    <property type="protein sequence ID" value="CDJ60470.1"/>
    <property type="molecule type" value="Genomic_DNA"/>
</dbReference>
<dbReference type="Proteomes" id="UP000030763">
    <property type="component" value="Unassembled WGS sequence"/>
</dbReference>
<evidence type="ECO:0000313" key="3">
    <source>
        <dbReference type="EMBL" id="CDJ60470.1"/>
    </source>
</evidence>
<feature type="transmembrane region" description="Helical" evidence="2">
    <location>
        <begin position="144"/>
        <end position="171"/>
    </location>
</feature>
<feature type="transmembrane region" description="Helical" evidence="2">
    <location>
        <begin position="63"/>
        <end position="80"/>
    </location>
</feature>
<keyword evidence="2" id="KW-1133">Transmembrane helix</keyword>
<name>U6MFN1_EIMMA</name>
<dbReference type="GeneID" id="25334641"/>
<dbReference type="VEuPathDB" id="ToxoDB:EMWEY_00006550"/>
<proteinExistence type="predicted"/>
<evidence type="ECO:0000313" key="4">
    <source>
        <dbReference type="Proteomes" id="UP000030763"/>
    </source>
</evidence>
<reference evidence="3" key="2">
    <citation type="submission" date="2013-10" db="EMBL/GenBank/DDBJ databases">
        <authorList>
            <person name="Aslett M."/>
        </authorList>
    </citation>
    <scope>NUCLEOTIDE SEQUENCE [LARGE SCALE GENOMIC DNA]</scope>
    <source>
        <strain evidence="3">Weybridge</strain>
    </source>
</reference>
<dbReference type="AlphaFoldDB" id="U6MFN1"/>
<keyword evidence="2" id="KW-0812">Transmembrane</keyword>
<reference evidence="3" key="1">
    <citation type="submission" date="2013-10" db="EMBL/GenBank/DDBJ databases">
        <title>Genomic analysis of the causative agents of coccidiosis in chickens.</title>
        <authorList>
            <person name="Reid A.J."/>
            <person name="Blake D."/>
            <person name="Billington K."/>
            <person name="Browne H."/>
            <person name="Dunn M."/>
            <person name="Hung S."/>
            <person name="Kawahara F."/>
            <person name="Miranda-Saavedra D."/>
            <person name="Mourier T."/>
            <person name="Nagra H."/>
            <person name="Otto T.D."/>
            <person name="Rawlings N."/>
            <person name="Sanchez A."/>
            <person name="Sanders M."/>
            <person name="Subramaniam C."/>
            <person name="Tay Y."/>
            <person name="Dear P."/>
            <person name="Doerig C."/>
            <person name="Gruber A."/>
            <person name="Parkinson J."/>
            <person name="Shirley M."/>
            <person name="Wan K.L."/>
            <person name="Berriman M."/>
            <person name="Tomley F."/>
            <person name="Pain A."/>
        </authorList>
    </citation>
    <scope>NUCLEOTIDE SEQUENCE [LARGE SCALE GENOMIC DNA]</scope>
    <source>
        <strain evidence="3">Weybridge</strain>
    </source>
</reference>
<evidence type="ECO:0000256" key="2">
    <source>
        <dbReference type="SAM" id="Phobius"/>
    </source>
</evidence>
<feature type="transmembrane region" description="Helical" evidence="2">
    <location>
        <begin position="111"/>
        <end position="132"/>
    </location>
</feature>
<protein>
    <submittedName>
        <fullName evidence="3">Uncharacterized protein</fullName>
    </submittedName>
</protein>
<feature type="transmembrane region" description="Helical" evidence="2">
    <location>
        <begin position="300"/>
        <end position="320"/>
    </location>
</feature>
<sequence>MEDPAALLKDKEDGPSIEASREYDNLYQLELKYWSIRTLRRTTSVKAHVGNALLFAGFHIKSLVYSSCACAISASLLKCFGLQTAPLNFESAIACTCVVLLHLLVQPVPLGGFWAVCASSFLVFIVGSQKLVSALAEGTLPKSYFAFVGLSHLWWLSPLILAAALAAVLLLCHYIELLQVVSRGGYHIFCPPNPHLCSLDDLARDAVQGRPLSLSPCKPRSPPSVAAFVQLYREKLSPRLQGPAIAQQRRTVGSPIPAAPRPAANDHETTLTDSKVNTNYQQKASSEGAWLVALWLRGPFFLGSLGALCIALALGLYAVASDSRAAFHGASAFDEISRLLLPTQHRPVKEFAASFVPVHEQQLSDGEVIPLARSFLQNHNQQRQQDGKLFSSSQHRRWQHRSRHLIQVLQAPTPSAENLAGGTLHDPVVKQPDATATPSNSFLQMRPLDDPQLNKAHNQHGMKSAAALLLLALVLLTPLLGSSLGEWVEDMFFAHMVMIKRNPWMLVPPPTLFVHPRKPVLEPAKATKEAPPSTKSSEPLLHLAQERMTHQTPQHFLGLDAQPKQEQQSERQEGQQPRYEQEQQP</sequence>
<gene>
    <name evidence="3" type="ORF">EMWEY_00006550</name>
</gene>
<feature type="transmembrane region" description="Helical" evidence="2">
    <location>
        <begin position="465"/>
        <end position="484"/>
    </location>
</feature>
<feature type="region of interest" description="Disordered" evidence="1">
    <location>
        <begin position="523"/>
        <end position="585"/>
    </location>
</feature>
<evidence type="ECO:0000256" key="1">
    <source>
        <dbReference type="SAM" id="MobiDB-lite"/>
    </source>
</evidence>
<dbReference type="OMA" id="YSSCACA"/>
<dbReference type="OrthoDB" id="346884at2759"/>